<gene>
    <name evidence="2" type="ORF">EA473_16220</name>
</gene>
<reference evidence="2 3" key="1">
    <citation type="submission" date="2018-10" db="EMBL/GenBank/DDBJ databases">
        <title>Natrarchaeobius chitinivorans gen. nov., sp. nov., and Natrarchaeobius haloalkaliphilus sp. nov., alkaliphilic, chitin-utilizing haloarchaea from hypersaline alkaline lakes.</title>
        <authorList>
            <person name="Sorokin D.Y."/>
            <person name="Elcheninov A.G."/>
            <person name="Kostrikina N.A."/>
            <person name="Bale N.J."/>
            <person name="Sinninghe Damste J.S."/>
            <person name="Khijniak T.V."/>
            <person name="Kublanov I.V."/>
            <person name="Toshchakov S.V."/>
        </authorList>
    </citation>
    <scope>NUCLEOTIDE SEQUENCE [LARGE SCALE GENOMIC DNA]</scope>
    <source>
        <strain evidence="2 3">AArcht4T</strain>
    </source>
</reference>
<keyword evidence="1" id="KW-0812">Transmembrane</keyword>
<dbReference type="EMBL" id="REGA01000015">
    <property type="protein sequence ID" value="RQG92573.1"/>
    <property type="molecule type" value="Genomic_DNA"/>
</dbReference>
<keyword evidence="1" id="KW-1133">Transmembrane helix</keyword>
<dbReference type="AlphaFoldDB" id="A0A3N6LRX1"/>
<feature type="transmembrane region" description="Helical" evidence="1">
    <location>
        <begin position="152"/>
        <end position="170"/>
    </location>
</feature>
<comment type="caution">
    <text evidence="2">The sequence shown here is derived from an EMBL/GenBank/DDBJ whole genome shotgun (WGS) entry which is preliminary data.</text>
</comment>
<dbReference type="RefSeq" id="WP_124196644.1">
    <property type="nucleotide sequence ID" value="NZ_REGA01000015.1"/>
</dbReference>
<evidence type="ECO:0008006" key="4">
    <source>
        <dbReference type="Google" id="ProtNLM"/>
    </source>
</evidence>
<evidence type="ECO:0000313" key="3">
    <source>
        <dbReference type="Proteomes" id="UP000282323"/>
    </source>
</evidence>
<evidence type="ECO:0000313" key="2">
    <source>
        <dbReference type="EMBL" id="RQG92573.1"/>
    </source>
</evidence>
<accession>A0A3N6LRX1</accession>
<proteinExistence type="predicted"/>
<keyword evidence="1" id="KW-0472">Membrane</keyword>
<dbReference type="Proteomes" id="UP000282323">
    <property type="component" value="Unassembled WGS sequence"/>
</dbReference>
<organism evidence="2 3">
    <name type="scientific">Natrarchaeobius chitinivorans</name>
    <dbReference type="NCBI Taxonomy" id="1679083"/>
    <lineage>
        <taxon>Archaea</taxon>
        <taxon>Methanobacteriati</taxon>
        <taxon>Methanobacteriota</taxon>
        <taxon>Stenosarchaea group</taxon>
        <taxon>Halobacteria</taxon>
        <taxon>Halobacteriales</taxon>
        <taxon>Natrialbaceae</taxon>
        <taxon>Natrarchaeobius</taxon>
    </lineage>
</organism>
<protein>
    <recommendedName>
        <fullName evidence="4">Histidine kinase</fullName>
    </recommendedName>
</protein>
<feature type="transmembrane region" description="Helical" evidence="1">
    <location>
        <begin position="104"/>
        <end position="132"/>
    </location>
</feature>
<name>A0A3N6LRX1_NATCH</name>
<feature type="transmembrane region" description="Helical" evidence="1">
    <location>
        <begin position="21"/>
        <end position="41"/>
    </location>
</feature>
<evidence type="ECO:0000256" key="1">
    <source>
        <dbReference type="SAM" id="Phobius"/>
    </source>
</evidence>
<dbReference type="OrthoDB" id="204680at2157"/>
<sequence length="183" mass="18802">MSAESDTTSAFGISSQWGWPIGGALGGAVGAAAFGILMWVFDPDILTAAIPAIYGFEPVGVAGWGIHIAHGIVLGIVFGFLVTRDLILGAVTMNPETDVLSQTAIAARIVAAGFVFGLAIWAILPLIVLPVWLEAIGTEAAGEFPAIAVESLVGHLLFGTVLGIVFAATVDVSDRSPGNPFEE</sequence>
<feature type="transmembrane region" description="Helical" evidence="1">
    <location>
        <begin position="61"/>
        <end position="83"/>
    </location>
</feature>
<keyword evidence="3" id="KW-1185">Reference proteome</keyword>